<name>A0A7C1P3X6_9HYPH</name>
<evidence type="ECO:0000313" key="1">
    <source>
        <dbReference type="EMBL" id="HEB45510.1"/>
    </source>
</evidence>
<gene>
    <name evidence="1" type="ORF">ENP70_17875</name>
</gene>
<protein>
    <submittedName>
        <fullName evidence="1">Uncharacterized protein</fullName>
    </submittedName>
</protein>
<proteinExistence type="predicted"/>
<sequence>MPTFNCNQSCRSGRCSCGAVDDRGVVRDGAALRVGVMFMDHANHAERKPLAMMTDSEIRTMRDSVRGMPVLKAAALPIYDQFRGILDDNGTPMEQMRALYDGATYTPTEPTREECRAAAARDHMIEQMRDAHKIAPAMEATNARM</sequence>
<accession>A0A7C1P3X6</accession>
<organism evidence="1">
    <name type="scientific">Agrobacterium albertimagni</name>
    <dbReference type="NCBI Taxonomy" id="147266"/>
    <lineage>
        <taxon>Bacteria</taxon>
        <taxon>Pseudomonadati</taxon>
        <taxon>Pseudomonadota</taxon>
        <taxon>Alphaproteobacteria</taxon>
        <taxon>Hyphomicrobiales</taxon>
        <taxon>Rhizobiaceae</taxon>
        <taxon>Rhizobium/Agrobacterium group</taxon>
        <taxon>Agrobacterium</taxon>
    </lineage>
</organism>
<reference evidence="1" key="1">
    <citation type="journal article" date="2020" name="mSystems">
        <title>Genome- and Community-Level Interaction Insights into Carbon Utilization and Element Cycling Functions of Hydrothermarchaeota in Hydrothermal Sediment.</title>
        <authorList>
            <person name="Zhou Z."/>
            <person name="Liu Y."/>
            <person name="Xu W."/>
            <person name="Pan J."/>
            <person name="Luo Z.H."/>
            <person name="Li M."/>
        </authorList>
    </citation>
    <scope>NUCLEOTIDE SEQUENCE [LARGE SCALE GENOMIC DNA]</scope>
    <source>
        <strain evidence="1">SpSt-243</strain>
    </source>
</reference>
<dbReference type="AlphaFoldDB" id="A0A7C1P3X6"/>
<comment type="caution">
    <text evidence="1">The sequence shown here is derived from an EMBL/GenBank/DDBJ whole genome shotgun (WGS) entry which is preliminary data.</text>
</comment>
<dbReference type="EMBL" id="DSKI01000917">
    <property type="protein sequence ID" value="HEB45510.1"/>
    <property type="molecule type" value="Genomic_DNA"/>
</dbReference>